<accession>A0ABX2FJT6</accession>
<protein>
    <submittedName>
        <fullName evidence="2">Gas vesicle protein</fullName>
    </submittedName>
</protein>
<feature type="transmembrane region" description="Helical" evidence="1">
    <location>
        <begin position="6"/>
        <end position="27"/>
    </location>
</feature>
<dbReference type="InterPro" id="IPR024623">
    <property type="entry name" value="YtxH"/>
</dbReference>
<proteinExistence type="predicted"/>
<keyword evidence="1" id="KW-1133">Transmembrane helix</keyword>
<name>A0ABX2FJT6_9BACT</name>
<keyword evidence="1" id="KW-0472">Membrane</keyword>
<reference evidence="2 3" key="1">
    <citation type="submission" date="2020-05" db="EMBL/GenBank/DDBJ databases">
        <title>Genomic Encyclopedia of Type Strains, Phase IV (KMG-V): Genome sequencing to study the core and pangenomes of soil and plant-associated prokaryotes.</title>
        <authorList>
            <person name="Whitman W."/>
        </authorList>
    </citation>
    <scope>NUCLEOTIDE SEQUENCE [LARGE SCALE GENOMIC DNA]</scope>
    <source>
        <strain evidence="2 3">9A</strain>
    </source>
</reference>
<keyword evidence="3" id="KW-1185">Reference proteome</keyword>
<sequence length="91" mass="9154">MKDDPGKVIFSLLAGATAGIVAGLLLAPETGDDARAQLRVTATKLADDLKKRARQALGQPLAAAPTPHADDQAAADALLHAMSAEAAGALD</sequence>
<evidence type="ECO:0000256" key="1">
    <source>
        <dbReference type="SAM" id="Phobius"/>
    </source>
</evidence>
<dbReference type="Pfam" id="PF12732">
    <property type="entry name" value="YtxH"/>
    <property type="match status" value="1"/>
</dbReference>
<gene>
    <name evidence="2" type="ORF">HNP98_000183</name>
</gene>
<dbReference type="EMBL" id="JABSNP010000001">
    <property type="protein sequence ID" value="NRT17380.1"/>
    <property type="molecule type" value="Genomic_DNA"/>
</dbReference>
<evidence type="ECO:0000313" key="2">
    <source>
        <dbReference type="EMBL" id="NRT17380.1"/>
    </source>
</evidence>
<organism evidence="2 3">
    <name type="scientific">Hymenobacter caeli</name>
    <dbReference type="NCBI Taxonomy" id="2735894"/>
    <lineage>
        <taxon>Bacteria</taxon>
        <taxon>Pseudomonadati</taxon>
        <taxon>Bacteroidota</taxon>
        <taxon>Cytophagia</taxon>
        <taxon>Cytophagales</taxon>
        <taxon>Hymenobacteraceae</taxon>
        <taxon>Hymenobacter</taxon>
    </lineage>
</organism>
<dbReference type="Proteomes" id="UP000779507">
    <property type="component" value="Unassembled WGS sequence"/>
</dbReference>
<dbReference type="RefSeq" id="WP_173808163.1">
    <property type="nucleotide sequence ID" value="NZ_JABSNP010000001.1"/>
</dbReference>
<evidence type="ECO:0000313" key="3">
    <source>
        <dbReference type="Proteomes" id="UP000779507"/>
    </source>
</evidence>
<comment type="caution">
    <text evidence="2">The sequence shown here is derived from an EMBL/GenBank/DDBJ whole genome shotgun (WGS) entry which is preliminary data.</text>
</comment>
<keyword evidence="1" id="KW-0812">Transmembrane</keyword>